<evidence type="ECO:0000259" key="1">
    <source>
        <dbReference type="SMART" id="SM00849"/>
    </source>
</evidence>
<gene>
    <name evidence="2" type="ORF">F1C12_09745</name>
</gene>
<organism evidence="2 3">
    <name type="scientific">Leifsonia shinshuensis</name>
    <dbReference type="NCBI Taxonomy" id="150026"/>
    <lineage>
        <taxon>Bacteria</taxon>
        <taxon>Bacillati</taxon>
        <taxon>Actinomycetota</taxon>
        <taxon>Actinomycetes</taxon>
        <taxon>Micrococcales</taxon>
        <taxon>Microbacteriaceae</taxon>
        <taxon>Leifsonia</taxon>
    </lineage>
</organism>
<dbReference type="EMBL" id="CP043641">
    <property type="protein sequence ID" value="QNE35385.1"/>
    <property type="molecule type" value="Genomic_DNA"/>
</dbReference>
<name>A0A7G6YA70_9MICO</name>
<evidence type="ECO:0000313" key="2">
    <source>
        <dbReference type="EMBL" id="QNE35385.1"/>
    </source>
</evidence>
<dbReference type="KEGG" id="lse:F1C12_09745"/>
<dbReference type="CDD" id="cd07739">
    <property type="entry name" value="metallo-hydrolase-like_MBL-fold"/>
    <property type="match status" value="1"/>
</dbReference>
<dbReference type="InterPro" id="IPR036866">
    <property type="entry name" value="RibonucZ/Hydroxyglut_hydro"/>
</dbReference>
<dbReference type="RefSeq" id="WP_185278546.1">
    <property type="nucleotide sequence ID" value="NZ_CP043641.1"/>
</dbReference>
<evidence type="ECO:0000313" key="3">
    <source>
        <dbReference type="Proteomes" id="UP000515511"/>
    </source>
</evidence>
<proteinExistence type="predicted"/>
<feature type="domain" description="Metallo-beta-lactamase" evidence="1">
    <location>
        <begin position="17"/>
        <end position="201"/>
    </location>
</feature>
<dbReference type="SMART" id="SM00849">
    <property type="entry name" value="Lactamase_B"/>
    <property type="match status" value="1"/>
</dbReference>
<dbReference type="Gene3D" id="3.60.15.10">
    <property type="entry name" value="Ribonuclease Z/Hydroxyacylglutathione hydrolase-like"/>
    <property type="match status" value="1"/>
</dbReference>
<keyword evidence="2" id="KW-0378">Hydrolase</keyword>
<dbReference type="Pfam" id="PF00753">
    <property type="entry name" value="Lactamase_B"/>
    <property type="match status" value="1"/>
</dbReference>
<accession>A0A7G6YA70</accession>
<dbReference type="SUPFAM" id="SSF56281">
    <property type="entry name" value="Metallo-hydrolase/oxidoreductase"/>
    <property type="match status" value="1"/>
</dbReference>
<protein>
    <submittedName>
        <fullName evidence="2">MBL fold metallo-hydrolase</fullName>
    </submittedName>
</protein>
<dbReference type="GO" id="GO:0016787">
    <property type="term" value="F:hydrolase activity"/>
    <property type="evidence" value="ECO:0007669"/>
    <property type="project" value="UniProtKB-KW"/>
</dbReference>
<dbReference type="Proteomes" id="UP000515511">
    <property type="component" value="Chromosome"/>
</dbReference>
<sequence>MSELTYTILDFADSSLNKTSVFIAGEREAVIVDAAFTLADAHRIVAAALDSGKTPTAVLITAGDPDFYFGAEVIVDAFPGIRVLAPQDVIEHINHSFEAKLQAWAHLGANLPTRLVEIEPFEGTFDLEGHSLELRRIADELGDRGWHVWDPESRSTVGGILLFDGLHVWTADTATTESREAWLNALDAFASLYPQFVAAGHRKAGSSTDDAAIRHTSEYLRNFEKTIAESKDAASAEQSLLGQYPDAGLAIAVNLGTKVAKGELSWG</sequence>
<reference evidence="3" key="1">
    <citation type="submission" date="2019-09" db="EMBL/GenBank/DDBJ databases">
        <title>Antimicrobial potential of Antarctic Bacteria.</title>
        <authorList>
            <person name="Benaud N."/>
            <person name="Edwards R.J."/>
            <person name="Ferrari B.C."/>
        </authorList>
    </citation>
    <scope>NUCLEOTIDE SEQUENCE [LARGE SCALE GENOMIC DNA]</scope>
    <source>
        <strain evidence="3">INR9</strain>
    </source>
</reference>
<dbReference type="InterPro" id="IPR001279">
    <property type="entry name" value="Metallo-B-lactamas"/>
</dbReference>
<dbReference type="AlphaFoldDB" id="A0A7G6YA70"/>